<evidence type="ECO:0000313" key="3">
    <source>
        <dbReference type="Proteomes" id="UP000243650"/>
    </source>
</evidence>
<dbReference type="InterPro" id="IPR037523">
    <property type="entry name" value="VOC_core"/>
</dbReference>
<dbReference type="EMBL" id="PVNS01000015">
    <property type="protein sequence ID" value="PRO64531.1"/>
    <property type="molecule type" value="Genomic_DNA"/>
</dbReference>
<dbReference type="PANTHER" id="PTHR36503">
    <property type="entry name" value="BLR2520 PROTEIN"/>
    <property type="match status" value="1"/>
</dbReference>
<protein>
    <submittedName>
        <fullName evidence="2">Glyoxalase</fullName>
    </submittedName>
</protein>
<evidence type="ECO:0000259" key="1">
    <source>
        <dbReference type="PROSITE" id="PS51819"/>
    </source>
</evidence>
<comment type="caution">
    <text evidence="2">The sequence shown here is derived from an EMBL/GenBank/DDBJ whole genome shotgun (WGS) entry which is preliminary data.</text>
</comment>
<dbReference type="CDD" id="cd07251">
    <property type="entry name" value="VOC_like"/>
    <property type="match status" value="1"/>
</dbReference>
<organism evidence="2 3">
    <name type="scientific">Alkalicoccus urumqiensis</name>
    <name type="common">Bacillus urumqiensis</name>
    <dbReference type="NCBI Taxonomy" id="1548213"/>
    <lineage>
        <taxon>Bacteria</taxon>
        <taxon>Bacillati</taxon>
        <taxon>Bacillota</taxon>
        <taxon>Bacilli</taxon>
        <taxon>Bacillales</taxon>
        <taxon>Bacillaceae</taxon>
        <taxon>Alkalicoccus</taxon>
    </lineage>
</organism>
<dbReference type="Proteomes" id="UP000243650">
    <property type="component" value="Unassembled WGS sequence"/>
</dbReference>
<reference evidence="2 3" key="1">
    <citation type="submission" date="2018-03" db="EMBL/GenBank/DDBJ databases">
        <title>Bacillus urumqiensis sp. nov., a moderately haloalkaliphilic bacterium isolated from a salt lake.</title>
        <authorList>
            <person name="Zhao B."/>
            <person name="Liao Z."/>
        </authorList>
    </citation>
    <scope>NUCLEOTIDE SEQUENCE [LARGE SCALE GENOMIC DNA]</scope>
    <source>
        <strain evidence="2 3">BZ-SZ-XJ18</strain>
    </source>
</reference>
<proteinExistence type="predicted"/>
<sequence>MSRMNLITLGVREMGESLRFYRDGLGFQTSAAENEEDIVFFQCPGTKLALHPLRRLTEDIGGVTLSEGGFYGITLAYNAKSKEEVTDMLQRAEDAGGRIVKEAAETEWGGFSGYFSDPDGYFWEVAYGDMWKFDDNDMLIID</sequence>
<keyword evidence="3" id="KW-1185">Reference proteome</keyword>
<gene>
    <name evidence="2" type="ORF">C6I21_14515</name>
</gene>
<dbReference type="Gene3D" id="3.10.180.10">
    <property type="entry name" value="2,3-Dihydroxybiphenyl 1,2-Dioxygenase, domain 1"/>
    <property type="match status" value="1"/>
</dbReference>
<dbReference type="OrthoDB" id="9796521at2"/>
<dbReference type="SUPFAM" id="SSF54593">
    <property type="entry name" value="Glyoxalase/Bleomycin resistance protein/Dihydroxybiphenyl dioxygenase"/>
    <property type="match status" value="1"/>
</dbReference>
<name>A0A2P6ME23_ALKUR</name>
<dbReference type="PROSITE" id="PS51819">
    <property type="entry name" value="VOC"/>
    <property type="match status" value="1"/>
</dbReference>
<dbReference type="RefSeq" id="WP_105960195.1">
    <property type="nucleotide sequence ID" value="NZ_PVNS01000015.1"/>
</dbReference>
<feature type="domain" description="VOC" evidence="1">
    <location>
        <begin position="3"/>
        <end position="128"/>
    </location>
</feature>
<dbReference type="AlphaFoldDB" id="A0A2P6ME23"/>
<accession>A0A2P6ME23</accession>
<evidence type="ECO:0000313" key="2">
    <source>
        <dbReference type="EMBL" id="PRO64531.1"/>
    </source>
</evidence>
<dbReference type="PANTHER" id="PTHR36503:SF1">
    <property type="entry name" value="BLR2520 PROTEIN"/>
    <property type="match status" value="1"/>
</dbReference>
<dbReference type="InterPro" id="IPR029068">
    <property type="entry name" value="Glyas_Bleomycin-R_OHBP_Dase"/>
</dbReference>
<dbReference type="InterPro" id="IPR004360">
    <property type="entry name" value="Glyas_Fos-R_dOase_dom"/>
</dbReference>
<dbReference type="Pfam" id="PF00903">
    <property type="entry name" value="Glyoxalase"/>
    <property type="match status" value="1"/>
</dbReference>